<name>A0A8J3G038_9BURK</name>
<dbReference type="GO" id="GO:0006313">
    <property type="term" value="P:DNA transposition"/>
    <property type="evidence" value="ECO:0007669"/>
    <property type="project" value="InterPro"/>
</dbReference>
<gene>
    <name evidence="1" type="ORF">GCM10009007_14530</name>
</gene>
<dbReference type="Proteomes" id="UP000614287">
    <property type="component" value="Unassembled WGS sequence"/>
</dbReference>
<dbReference type="GO" id="GO:0004803">
    <property type="term" value="F:transposase activity"/>
    <property type="evidence" value="ECO:0007669"/>
    <property type="project" value="InterPro"/>
</dbReference>
<organism evidence="1 2">
    <name type="scientific">Formosimonas limnophila</name>
    <dbReference type="NCBI Taxonomy" id="1384487"/>
    <lineage>
        <taxon>Bacteria</taxon>
        <taxon>Pseudomonadati</taxon>
        <taxon>Pseudomonadota</taxon>
        <taxon>Betaproteobacteria</taxon>
        <taxon>Burkholderiales</taxon>
        <taxon>Burkholderiaceae</taxon>
        <taxon>Formosimonas</taxon>
    </lineage>
</organism>
<reference evidence="1" key="2">
    <citation type="submission" date="2020-09" db="EMBL/GenBank/DDBJ databases">
        <authorList>
            <person name="Sun Q."/>
            <person name="Kim S."/>
        </authorList>
    </citation>
    <scope>NUCLEOTIDE SEQUENCE</scope>
    <source>
        <strain evidence="1">KCTC 32501</strain>
    </source>
</reference>
<dbReference type="InterPro" id="IPR009057">
    <property type="entry name" value="Homeodomain-like_sf"/>
</dbReference>
<dbReference type="AlphaFoldDB" id="A0A8J3G038"/>
<dbReference type="Pfam" id="PF01527">
    <property type="entry name" value="HTH_Tnp_1"/>
    <property type="match status" value="1"/>
</dbReference>
<sequence>MKRNSYDESFKSEAVSLALSGKLSYAKLARDLGISYGTLKNWIYGAMNEPKPPQTKMNKSGEPSKPDYQALESQFKAAHKELELRKMGIDLLKKGNSTAVSRRALPA</sequence>
<protein>
    <recommendedName>
        <fullName evidence="3">Transposase</fullName>
    </recommendedName>
</protein>
<dbReference type="InterPro" id="IPR002514">
    <property type="entry name" value="Transposase_8"/>
</dbReference>
<reference evidence="1" key="1">
    <citation type="journal article" date="2014" name="Int. J. Syst. Evol. Microbiol.">
        <title>Complete genome sequence of Corynebacterium casei LMG S-19264T (=DSM 44701T), isolated from a smear-ripened cheese.</title>
        <authorList>
            <consortium name="US DOE Joint Genome Institute (JGI-PGF)"/>
            <person name="Walter F."/>
            <person name="Albersmeier A."/>
            <person name="Kalinowski J."/>
            <person name="Ruckert C."/>
        </authorList>
    </citation>
    <scope>NUCLEOTIDE SEQUENCE</scope>
    <source>
        <strain evidence="1">KCTC 32501</strain>
    </source>
</reference>
<dbReference type="RefSeq" id="WP_189493283.1">
    <property type="nucleotide sequence ID" value="NZ_BMZG01000007.1"/>
</dbReference>
<evidence type="ECO:0000313" key="2">
    <source>
        <dbReference type="Proteomes" id="UP000614287"/>
    </source>
</evidence>
<accession>A0A8J3G038</accession>
<comment type="caution">
    <text evidence="1">The sequence shown here is derived from an EMBL/GenBank/DDBJ whole genome shotgun (WGS) entry which is preliminary data.</text>
</comment>
<dbReference type="Gene3D" id="1.10.10.60">
    <property type="entry name" value="Homeodomain-like"/>
    <property type="match status" value="1"/>
</dbReference>
<evidence type="ECO:0008006" key="3">
    <source>
        <dbReference type="Google" id="ProtNLM"/>
    </source>
</evidence>
<proteinExistence type="predicted"/>
<dbReference type="EMBL" id="BMZG01000007">
    <property type="protein sequence ID" value="GHA74573.1"/>
    <property type="molecule type" value="Genomic_DNA"/>
</dbReference>
<dbReference type="SUPFAM" id="SSF46689">
    <property type="entry name" value="Homeodomain-like"/>
    <property type="match status" value="1"/>
</dbReference>
<evidence type="ECO:0000313" key="1">
    <source>
        <dbReference type="EMBL" id="GHA74573.1"/>
    </source>
</evidence>
<dbReference type="GO" id="GO:0003677">
    <property type="term" value="F:DNA binding"/>
    <property type="evidence" value="ECO:0007669"/>
    <property type="project" value="InterPro"/>
</dbReference>
<keyword evidence="2" id="KW-1185">Reference proteome</keyword>